<reference evidence="2" key="2">
    <citation type="journal article" date="2022" name="Res Sq">
        <title>Comparative Genomics Reveals Insights into the Divergent Evolution of Astigmatic Mites and Household Pest Adaptations.</title>
        <authorList>
            <person name="Xiong Q."/>
            <person name="Wan A.T.-Y."/>
            <person name="Liu X.-Y."/>
            <person name="Fung C.S.-H."/>
            <person name="Xiao X."/>
            <person name="Malainual N."/>
            <person name="Hou J."/>
            <person name="Wang L."/>
            <person name="Wang M."/>
            <person name="Yang K."/>
            <person name="Cui Y."/>
            <person name="Leung E."/>
            <person name="Nong W."/>
            <person name="Shin S.-K."/>
            <person name="Au S."/>
            <person name="Jeong K.Y."/>
            <person name="Chew F.T."/>
            <person name="Hui J."/>
            <person name="Leung T.F."/>
            <person name="Tungtrongchitr A."/>
            <person name="Zhong N."/>
            <person name="Liu Z."/>
            <person name="Tsui S."/>
        </authorList>
    </citation>
    <scope>NUCLEOTIDE SEQUENCE</scope>
    <source>
        <strain evidence="2">Derf</strain>
        <tissue evidence="2">Whole organism</tissue>
    </source>
</reference>
<reference evidence="2" key="1">
    <citation type="submission" date="2013-05" db="EMBL/GenBank/DDBJ databases">
        <authorList>
            <person name="Yim A.K.Y."/>
            <person name="Chan T.F."/>
            <person name="Ji K.M."/>
            <person name="Liu X.Y."/>
            <person name="Zhou J.W."/>
            <person name="Li R.Q."/>
            <person name="Yang K.Y."/>
            <person name="Li J."/>
            <person name="Li M."/>
            <person name="Law P.T.W."/>
            <person name="Wu Y.L."/>
            <person name="Cai Z.L."/>
            <person name="Qin H."/>
            <person name="Bao Y."/>
            <person name="Leung R.K.K."/>
            <person name="Ng P.K.S."/>
            <person name="Zou J."/>
            <person name="Zhong X.J."/>
            <person name="Ran P.X."/>
            <person name="Zhong N.S."/>
            <person name="Liu Z.G."/>
            <person name="Tsui S.K.W."/>
        </authorList>
    </citation>
    <scope>NUCLEOTIDE SEQUENCE</scope>
    <source>
        <strain evidence="2">Derf</strain>
        <tissue evidence="2">Whole organism</tissue>
    </source>
</reference>
<evidence type="ECO:0000313" key="2">
    <source>
        <dbReference type="EMBL" id="KAH9511244.1"/>
    </source>
</evidence>
<dbReference type="EMBL" id="ASGP02000004">
    <property type="protein sequence ID" value="KAH9511244.1"/>
    <property type="molecule type" value="Genomic_DNA"/>
</dbReference>
<name>A0A922HVJ5_DERFA</name>
<feature type="compositionally biased region" description="Polar residues" evidence="1">
    <location>
        <begin position="619"/>
        <end position="635"/>
    </location>
</feature>
<dbReference type="AlphaFoldDB" id="A0A922HVJ5"/>
<dbReference type="Proteomes" id="UP000790347">
    <property type="component" value="Unassembled WGS sequence"/>
</dbReference>
<proteinExistence type="predicted"/>
<protein>
    <submittedName>
        <fullName evidence="2">Uncharacterized protein</fullName>
    </submittedName>
</protein>
<evidence type="ECO:0000256" key="1">
    <source>
        <dbReference type="SAM" id="MobiDB-lite"/>
    </source>
</evidence>
<accession>A0A922HVJ5</accession>
<feature type="compositionally biased region" description="Basic and acidic residues" evidence="1">
    <location>
        <begin position="570"/>
        <end position="582"/>
    </location>
</feature>
<keyword evidence="3" id="KW-1185">Reference proteome</keyword>
<feature type="compositionally biased region" description="Basic and acidic residues" evidence="1">
    <location>
        <begin position="605"/>
        <end position="616"/>
    </location>
</feature>
<feature type="compositionally biased region" description="Low complexity" evidence="1">
    <location>
        <begin position="636"/>
        <end position="651"/>
    </location>
</feature>
<organism evidence="2 3">
    <name type="scientific">Dermatophagoides farinae</name>
    <name type="common">American house dust mite</name>
    <dbReference type="NCBI Taxonomy" id="6954"/>
    <lineage>
        <taxon>Eukaryota</taxon>
        <taxon>Metazoa</taxon>
        <taxon>Ecdysozoa</taxon>
        <taxon>Arthropoda</taxon>
        <taxon>Chelicerata</taxon>
        <taxon>Arachnida</taxon>
        <taxon>Acari</taxon>
        <taxon>Acariformes</taxon>
        <taxon>Sarcoptiformes</taxon>
        <taxon>Astigmata</taxon>
        <taxon>Psoroptidia</taxon>
        <taxon>Analgoidea</taxon>
        <taxon>Pyroglyphidae</taxon>
        <taxon>Dermatophagoidinae</taxon>
        <taxon>Dermatophagoides</taxon>
    </lineage>
</organism>
<evidence type="ECO:0000313" key="3">
    <source>
        <dbReference type="Proteomes" id="UP000790347"/>
    </source>
</evidence>
<comment type="caution">
    <text evidence="2">The sequence shown here is derived from an EMBL/GenBank/DDBJ whole genome shotgun (WGS) entry which is preliminary data.</text>
</comment>
<sequence>MENYRKKLRSTPSRLAYQRAKSTMCSTPIVEQMKNKTPKRKLDKNNDIVKSMHAMRRGEISSTNCCSLEFRNYRTLYQHIVAVHPNFFVDNSIPQDESPEKNLKTSRSTPSRLAYLSNQRAKSTACMEKKSSPMCSTLIGNKPKDKFVMKTIMEKTHSLNNNTISLVGNSKNATIQHSNKRTGMNQSNLQQIDTNQQRHSLENNNDELIMAQHDAQKTNTKTVSLPIDNHDTNLSNQQSSNGKKIFYQHVNCSPHIQSSSIELMNGSSQALVNSNNANSSIDHIRSMLRNHEIGQIYKNYDFQYNCIDSLVKTLKDKESSTRALVLLTKKVKSVFKDCLLPLNDKFHPLFLFDKDVNVYFEFTINDPKSLFDINERLSCSDWRILRHSKLIYAFPCQTSTRYHFLLAGHMTKSDQIASLRHHLQNLFVLIDSGNDLKFIQNYEKYVDKLVKFMKVYRSYATKLDMFDAVQKKVEALINSPEISSLIKESLRPKFDRANELAAGFSELIPKRTLDKNNAIVKSMHAIRRGEISAVHPNFYVDDSISQDESSEKNLRTLRSTPSRLAYQSNKRAESTECMEKKSSPMCSTIGVDNDETNLSNQRSSNGEKIDGTKIFDHNVNCSPQQQSSSIESMNKSSQALADSNDDNSSVDLSRSLLQQEENRKILKDYDYQYRRLDLIVKTLMDKKASKLTLHRLTQEVKRVLEDWLFPLNDNFYPLFLFDKDANVHFEFFILDPESPVTITNRSPCSDMRIFELSKLIYAFVYEYCQTISK</sequence>
<feature type="compositionally biased region" description="Polar residues" evidence="1">
    <location>
        <begin position="556"/>
        <end position="569"/>
    </location>
</feature>
<gene>
    <name evidence="2" type="ORF">DERF_009717</name>
</gene>
<feature type="region of interest" description="Disordered" evidence="1">
    <location>
        <begin position="549"/>
        <end position="651"/>
    </location>
</feature>